<gene>
    <name evidence="3" type="ORF">SAMN05421672_12058</name>
</gene>
<dbReference type="RefSeq" id="WP_027590923.1">
    <property type="nucleotide sequence ID" value="NZ_FTMC01000020.1"/>
</dbReference>
<accession>A0A1N7A889</accession>
<evidence type="ECO:0000313" key="3">
    <source>
        <dbReference type="EMBL" id="SIR35335.1"/>
    </source>
</evidence>
<dbReference type="Proteomes" id="UP000186079">
    <property type="component" value="Unassembled WGS sequence"/>
</dbReference>
<keyword evidence="1" id="KW-0732">Signal</keyword>
<dbReference type="Gene3D" id="3.30.1370.120">
    <property type="match status" value="1"/>
</dbReference>
<evidence type="ECO:0000313" key="4">
    <source>
        <dbReference type="Proteomes" id="UP000186079"/>
    </source>
</evidence>
<feature type="chain" id="PRO_5010318908" evidence="1">
    <location>
        <begin position="21"/>
        <end position="249"/>
    </location>
</feature>
<protein>
    <submittedName>
        <fullName evidence="3">Type II secretion system protein D (GspD)</fullName>
    </submittedName>
</protein>
<reference evidence="3 4" key="1">
    <citation type="submission" date="2017-01" db="EMBL/GenBank/DDBJ databases">
        <authorList>
            <person name="Mah S.A."/>
            <person name="Swanson W.J."/>
            <person name="Moy G.W."/>
            <person name="Vacquier V.D."/>
        </authorList>
    </citation>
    <scope>NUCLEOTIDE SEQUENCE [LARGE SCALE GENOMIC DNA]</scope>
    <source>
        <strain evidence="3 4">ATCC 29606</strain>
    </source>
</reference>
<name>A0A1N7A889_9PSED</name>
<dbReference type="InterPro" id="IPR005644">
    <property type="entry name" value="NolW-like"/>
</dbReference>
<proteinExistence type="predicted"/>
<feature type="signal peptide" evidence="1">
    <location>
        <begin position="1"/>
        <end position="20"/>
    </location>
</feature>
<dbReference type="Pfam" id="PF03958">
    <property type="entry name" value="Secretin_N"/>
    <property type="match status" value="1"/>
</dbReference>
<dbReference type="InterPro" id="IPR038591">
    <property type="entry name" value="NolW-like_sf"/>
</dbReference>
<sequence length="249" mass="27162">MHLRPAVIALLLTLSQPLFAATALIPLQHRTAEELLPAVQALLDEGETLAAHDRQLLVRASLERINELRGVVNQLDAPARQLLISLDTSPDQQPRYRVVTHPALPAQSGAPAPRILTAGQPHRTLQIRASEGRPAFVQLERSEPRLGFSADLDGLPYLQSQETESGIALQLVARLTGDAGVQLDLSARRTEIDPALYGARDTLLGETHVTGRLGEWIEITGEELTATHNRLATRSAQAQPLRIRVDALE</sequence>
<evidence type="ECO:0000256" key="1">
    <source>
        <dbReference type="SAM" id="SignalP"/>
    </source>
</evidence>
<dbReference type="EMBL" id="FTMC01000020">
    <property type="protein sequence ID" value="SIR35335.1"/>
    <property type="molecule type" value="Genomic_DNA"/>
</dbReference>
<dbReference type="AlphaFoldDB" id="A0A1N7A889"/>
<evidence type="ECO:0000259" key="2">
    <source>
        <dbReference type="Pfam" id="PF03958"/>
    </source>
</evidence>
<feature type="domain" description="NolW-like" evidence="2">
    <location>
        <begin position="22"/>
        <end position="81"/>
    </location>
</feature>
<organism evidence="3 4">
    <name type="scientific">Pseudomonas flexibilis</name>
    <dbReference type="NCBI Taxonomy" id="706570"/>
    <lineage>
        <taxon>Bacteria</taxon>
        <taxon>Pseudomonadati</taxon>
        <taxon>Pseudomonadota</taxon>
        <taxon>Gammaproteobacteria</taxon>
        <taxon>Pseudomonadales</taxon>
        <taxon>Pseudomonadaceae</taxon>
        <taxon>Pseudomonas</taxon>
    </lineage>
</organism>